<dbReference type="GO" id="GO:0016020">
    <property type="term" value="C:membrane"/>
    <property type="evidence" value="ECO:0007669"/>
    <property type="project" value="UniProtKB-SubCell"/>
</dbReference>
<feature type="transmembrane region" description="Helical" evidence="5">
    <location>
        <begin position="240"/>
        <end position="260"/>
    </location>
</feature>
<organism evidence="6 7">
    <name type="scientific">Emydomyces testavorans</name>
    <dbReference type="NCBI Taxonomy" id="2070801"/>
    <lineage>
        <taxon>Eukaryota</taxon>
        <taxon>Fungi</taxon>
        <taxon>Dikarya</taxon>
        <taxon>Ascomycota</taxon>
        <taxon>Pezizomycotina</taxon>
        <taxon>Eurotiomycetes</taxon>
        <taxon>Eurotiomycetidae</taxon>
        <taxon>Onygenales</taxon>
        <taxon>Nannizziopsiaceae</taxon>
        <taxon>Emydomyces</taxon>
    </lineage>
</organism>
<name>A0AAF0IIZ6_9EURO</name>
<feature type="transmembrane region" description="Helical" evidence="5">
    <location>
        <begin position="47"/>
        <end position="65"/>
    </location>
</feature>
<feature type="transmembrane region" description="Helical" evidence="5">
    <location>
        <begin position="126"/>
        <end position="145"/>
    </location>
</feature>
<dbReference type="PANTHER" id="PTHR31465">
    <property type="entry name" value="PROTEIN RTA1-RELATED"/>
    <property type="match status" value="1"/>
</dbReference>
<evidence type="ECO:0000256" key="3">
    <source>
        <dbReference type="ARBA" id="ARBA00022989"/>
    </source>
</evidence>
<evidence type="ECO:0000256" key="4">
    <source>
        <dbReference type="ARBA" id="ARBA00023136"/>
    </source>
</evidence>
<gene>
    <name evidence="6" type="ORF">PRK78_001752</name>
</gene>
<feature type="transmembrane region" description="Helical" evidence="5">
    <location>
        <begin position="205"/>
        <end position="225"/>
    </location>
</feature>
<evidence type="ECO:0000313" key="6">
    <source>
        <dbReference type="EMBL" id="WEW56309.1"/>
    </source>
</evidence>
<keyword evidence="7" id="KW-1185">Reference proteome</keyword>
<dbReference type="Pfam" id="PF04479">
    <property type="entry name" value="RTA1"/>
    <property type="match status" value="1"/>
</dbReference>
<feature type="transmembrane region" description="Helical" evidence="5">
    <location>
        <begin position="77"/>
        <end position="101"/>
    </location>
</feature>
<accession>A0AAF0IIZ6</accession>
<feature type="transmembrane region" description="Helical" evidence="5">
    <location>
        <begin position="12"/>
        <end position="35"/>
    </location>
</feature>
<proteinExistence type="predicted"/>
<dbReference type="AlphaFoldDB" id="A0AAF0IIZ6"/>
<dbReference type="Proteomes" id="UP001219355">
    <property type="component" value="Chromosome 1"/>
</dbReference>
<dbReference type="EMBL" id="CP120627">
    <property type="protein sequence ID" value="WEW56309.1"/>
    <property type="molecule type" value="Genomic_DNA"/>
</dbReference>
<keyword evidence="3 5" id="KW-1133">Transmembrane helix</keyword>
<reference evidence="6" key="1">
    <citation type="submission" date="2023-03" db="EMBL/GenBank/DDBJ databases">
        <title>Emydomyces testavorans Genome Sequence.</title>
        <authorList>
            <person name="Hoyer L."/>
        </authorList>
    </citation>
    <scope>NUCLEOTIDE SEQUENCE</scope>
    <source>
        <strain evidence="6">16-2883</strain>
    </source>
</reference>
<sequence length="290" mass="31968">MPSGDNIYFYNPSLPASVLFTILYVFPAAFLFYTTIIGPRTGKYGHAGYFVPLCIGAAMEVAGYATRCASVKQTDSIPLYATSASLVVVAPVFICASLYMLMGRLICAGIPEVKSQQRVFGIAPRWLPRIFVTSDIISFLTQASGSGIASAGNWKGSQKEAGTDILIGGLALQLTTFSLFLAIVFRFHQRVNVLRGRVDGNLKKVLTGIYIAGFFIWVRCVYRLVEFVLGIDGYPFSHEWCLYVLEACPMLFALCALGYYHPGKWLPRSELNAALALQDQDKEANRTTRH</sequence>
<evidence type="ECO:0000256" key="1">
    <source>
        <dbReference type="ARBA" id="ARBA00004141"/>
    </source>
</evidence>
<comment type="subcellular location">
    <subcellularLocation>
        <location evidence="1">Membrane</location>
        <topology evidence="1">Multi-pass membrane protein</topology>
    </subcellularLocation>
</comment>
<evidence type="ECO:0000256" key="5">
    <source>
        <dbReference type="SAM" id="Phobius"/>
    </source>
</evidence>
<feature type="transmembrane region" description="Helical" evidence="5">
    <location>
        <begin position="165"/>
        <end position="185"/>
    </location>
</feature>
<keyword evidence="2 5" id="KW-0812">Transmembrane</keyword>
<keyword evidence="4 5" id="KW-0472">Membrane</keyword>
<evidence type="ECO:0000256" key="2">
    <source>
        <dbReference type="ARBA" id="ARBA00022692"/>
    </source>
</evidence>
<dbReference type="PANTHER" id="PTHR31465:SF32">
    <property type="entry name" value="DOMAIN PROTEIN, PUTATIVE-RELATED"/>
    <property type="match status" value="1"/>
</dbReference>
<dbReference type="InterPro" id="IPR007568">
    <property type="entry name" value="RTA1"/>
</dbReference>
<evidence type="ECO:0000313" key="7">
    <source>
        <dbReference type="Proteomes" id="UP001219355"/>
    </source>
</evidence>
<protein>
    <submittedName>
        <fullName evidence="6">Uncharacterized protein</fullName>
    </submittedName>
</protein>